<dbReference type="GO" id="GO:0055085">
    <property type="term" value="P:transmembrane transport"/>
    <property type="evidence" value="ECO:0007669"/>
    <property type="project" value="InterPro"/>
</dbReference>
<feature type="transmembrane region" description="Helical" evidence="7">
    <location>
        <begin position="69"/>
        <end position="93"/>
    </location>
</feature>
<evidence type="ECO:0000256" key="1">
    <source>
        <dbReference type="ARBA" id="ARBA00004651"/>
    </source>
</evidence>
<keyword evidence="4 7" id="KW-0812">Transmembrane</keyword>
<name>A0A7T7XRY8_9SPIR</name>
<keyword evidence="10" id="KW-1185">Reference proteome</keyword>
<keyword evidence="5 7" id="KW-1133">Transmembrane helix</keyword>
<proteinExistence type="inferred from homology"/>
<evidence type="ECO:0000259" key="8">
    <source>
        <dbReference type="PROSITE" id="PS50928"/>
    </source>
</evidence>
<dbReference type="InterPro" id="IPR035906">
    <property type="entry name" value="MetI-like_sf"/>
</dbReference>
<evidence type="ECO:0000256" key="3">
    <source>
        <dbReference type="ARBA" id="ARBA00022475"/>
    </source>
</evidence>
<evidence type="ECO:0000313" key="10">
    <source>
        <dbReference type="Proteomes" id="UP000595917"/>
    </source>
</evidence>
<evidence type="ECO:0000256" key="5">
    <source>
        <dbReference type="ARBA" id="ARBA00022989"/>
    </source>
</evidence>
<gene>
    <name evidence="9" type="ORF">JFL75_13230</name>
</gene>
<dbReference type="GO" id="GO:0005886">
    <property type="term" value="C:plasma membrane"/>
    <property type="evidence" value="ECO:0007669"/>
    <property type="project" value="UniProtKB-SubCell"/>
</dbReference>
<protein>
    <submittedName>
        <fullName evidence="9">Carbohydrate ABC transporter permease</fullName>
    </submittedName>
</protein>
<keyword evidence="2 7" id="KW-0813">Transport</keyword>
<feature type="transmembrane region" description="Helical" evidence="7">
    <location>
        <begin position="241"/>
        <end position="262"/>
    </location>
</feature>
<dbReference type="EMBL" id="CP067089">
    <property type="protein sequence ID" value="QQO11396.1"/>
    <property type="molecule type" value="Genomic_DNA"/>
</dbReference>
<comment type="subcellular location">
    <subcellularLocation>
        <location evidence="1 7">Cell membrane</location>
        <topology evidence="1 7">Multi-pass membrane protein</topology>
    </subcellularLocation>
</comment>
<feature type="domain" description="ABC transmembrane type-1" evidence="8">
    <location>
        <begin position="70"/>
        <end position="262"/>
    </location>
</feature>
<keyword evidence="6 7" id="KW-0472">Membrane</keyword>
<dbReference type="Pfam" id="PF00528">
    <property type="entry name" value="BPD_transp_1"/>
    <property type="match status" value="1"/>
</dbReference>
<dbReference type="PANTHER" id="PTHR32243">
    <property type="entry name" value="MALTOSE TRANSPORT SYSTEM PERMEASE-RELATED"/>
    <property type="match status" value="1"/>
</dbReference>
<dbReference type="PROSITE" id="PS50928">
    <property type="entry name" value="ABC_TM1"/>
    <property type="match status" value="1"/>
</dbReference>
<evidence type="ECO:0000256" key="4">
    <source>
        <dbReference type="ARBA" id="ARBA00022692"/>
    </source>
</evidence>
<feature type="transmembrane region" description="Helical" evidence="7">
    <location>
        <begin position="12"/>
        <end position="30"/>
    </location>
</feature>
<dbReference type="Proteomes" id="UP000595917">
    <property type="component" value="Chromosome"/>
</dbReference>
<evidence type="ECO:0000256" key="2">
    <source>
        <dbReference type="ARBA" id="ARBA00022448"/>
    </source>
</evidence>
<sequence>MKSKIFSILKYFLMALILLFLLFPLYWMVVTSFKTNMEAYRYPPSFFPKNFVTDGYRKLFLENNQFFVYYWNNVIVSAVSALLSCLVAIFTGYSLARFHTKWNKLIFALLLSTQMFPIVSRMISLYSLMGRIGIINTRSGLILAIVAAQIPFCSILMSSFFANIPREIEEAAYVDGASRNTILFRIITPLVTPGILAVGIYAFLMTWDDYLHAATLIQSDSLRTLSVGIALRYLGELSYDWSLINCISVVGTIPMVLLFFFFQKYMVKGLVAGAVKG</sequence>
<dbReference type="InterPro" id="IPR050901">
    <property type="entry name" value="BP-dep_ABC_trans_perm"/>
</dbReference>
<evidence type="ECO:0000313" key="9">
    <source>
        <dbReference type="EMBL" id="QQO11396.1"/>
    </source>
</evidence>
<dbReference type="KEGG" id="bhc:JFL75_13230"/>
<accession>A0A7T7XRY8</accession>
<keyword evidence="3" id="KW-1003">Cell membrane</keyword>
<feature type="transmembrane region" description="Helical" evidence="7">
    <location>
        <begin position="182"/>
        <end position="204"/>
    </location>
</feature>
<comment type="similarity">
    <text evidence="7">Belongs to the binding-protein-dependent transport system permease family.</text>
</comment>
<feature type="transmembrane region" description="Helical" evidence="7">
    <location>
        <begin position="141"/>
        <end position="162"/>
    </location>
</feature>
<dbReference type="Gene3D" id="1.10.3720.10">
    <property type="entry name" value="MetI-like"/>
    <property type="match status" value="1"/>
</dbReference>
<feature type="transmembrane region" description="Helical" evidence="7">
    <location>
        <begin position="105"/>
        <end position="129"/>
    </location>
</feature>
<dbReference type="InterPro" id="IPR000515">
    <property type="entry name" value="MetI-like"/>
</dbReference>
<evidence type="ECO:0000256" key="6">
    <source>
        <dbReference type="ARBA" id="ARBA00023136"/>
    </source>
</evidence>
<dbReference type="PANTHER" id="PTHR32243:SF18">
    <property type="entry name" value="INNER MEMBRANE ABC TRANSPORTER PERMEASE PROTEIN YCJP"/>
    <property type="match status" value="1"/>
</dbReference>
<evidence type="ECO:0000256" key="7">
    <source>
        <dbReference type="RuleBase" id="RU363032"/>
    </source>
</evidence>
<organism evidence="9 10">
    <name type="scientific">Breznakiella homolactica</name>
    <dbReference type="NCBI Taxonomy" id="2798577"/>
    <lineage>
        <taxon>Bacteria</taxon>
        <taxon>Pseudomonadati</taxon>
        <taxon>Spirochaetota</taxon>
        <taxon>Spirochaetia</taxon>
        <taxon>Spirochaetales</taxon>
        <taxon>Breznakiellaceae</taxon>
        <taxon>Breznakiella</taxon>
    </lineage>
</organism>
<reference evidence="9" key="1">
    <citation type="submission" date="2021-01" db="EMBL/GenBank/DDBJ databases">
        <title>Description of Breznakiella homolactica.</title>
        <authorList>
            <person name="Song Y."/>
            <person name="Brune A."/>
        </authorList>
    </citation>
    <scope>NUCLEOTIDE SEQUENCE</scope>
    <source>
        <strain evidence="9">RmG30</strain>
    </source>
</reference>
<dbReference type="SUPFAM" id="SSF161098">
    <property type="entry name" value="MetI-like"/>
    <property type="match status" value="1"/>
</dbReference>
<dbReference type="CDD" id="cd06261">
    <property type="entry name" value="TM_PBP2"/>
    <property type="match status" value="1"/>
</dbReference>
<dbReference type="AlphaFoldDB" id="A0A7T7XRY8"/>